<reference evidence="2 3" key="1">
    <citation type="submission" date="2018-03" db="EMBL/GenBank/DDBJ databases">
        <title>Genomic Encyclopedia of Archaeal and Bacterial Type Strains, Phase II (KMG-II): from individual species to whole genera.</title>
        <authorList>
            <person name="Goeker M."/>
        </authorList>
    </citation>
    <scope>NUCLEOTIDE SEQUENCE [LARGE SCALE GENOMIC DNA]</scope>
    <source>
        <strain evidence="2 3">DSM 43146</strain>
    </source>
</reference>
<comment type="caution">
    <text evidence="2">The sequence shown here is derived from an EMBL/GenBank/DDBJ whole genome shotgun (WGS) entry which is preliminary data.</text>
</comment>
<dbReference type="OrthoDB" id="3292596at2"/>
<dbReference type="EMBL" id="PVMZ01000010">
    <property type="protein sequence ID" value="PRX19259.1"/>
    <property type="molecule type" value="Genomic_DNA"/>
</dbReference>
<feature type="chain" id="PRO_5038939385" description="PknH-like protein" evidence="1">
    <location>
        <begin position="26"/>
        <end position="391"/>
    </location>
</feature>
<name>A0A2T0K845_9ACTN</name>
<organism evidence="2 3">
    <name type="scientific">Actinoplanes italicus</name>
    <dbReference type="NCBI Taxonomy" id="113567"/>
    <lineage>
        <taxon>Bacteria</taxon>
        <taxon>Bacillati</taxon>
        <taxon>Actinomycetota</taxon>
        <taxon>Actinomycetes</taxon>
        <taxon>Micromonosporales</taxon>
        <taxon>Micromonosporaceae</taxon>
        <taxon>Actinoplanes</taxon>
    </lineage>
</organism>
<evidence type="ECO:0000313" key="2">
    <source>
        <dbReference type="EMBL" id="PRX19259.1"/>
    </source>
</evidence>
<keyword evidence="3" id="KW-1185">Reference proteome</keyword>
<gene>
    <name evidence="2" type="ORF">CLV67_11011</name>
</gene>
<proteinExistence type="predicted"/>
<evidence type="ECO:0000256" key="1">
    <source>
        <dbReference type="SAM" id="SignalP"/>
    </source>
</evidence>
<accession>A0A2T0K845</accession>
<feature type="signal peptide" evidence="1">
    <location>
        <begin position="1"/>
        <end position="25"/>
    </location>
</feature>
<dbReference type="RefSeq" id="WP_106322084.1">
    <property type="nucleotide sequence ID" value="NZ_BOMO01000055.1"/>
</dbReference>
<protein>
    <recommendedName>
        <fullName evidence="4">PknH-like protein</fullName>
    </recommendedName>
</protein>
<keyword evidence="1" id="KW-0732">Signal</keyword>
<dbReference type="Proteomes" id="UP000239415">
    <property type="component" value="Unassembled WGS sequence"/>
</dbReference>
<sequence>MRRIIALTCLVPALVGAVIAGTAAATTVNSGAAPVPAASPPLGDDYYVASDMMKGLPKIDELPEGYTFAGDGGDSTMQLPVFNSDVCGGMSSSIWGPVTSVHREFWHRDGGKLRIEITANGRDFAAGVVRDTAEALTKCPVVNDESGGVTRHAKLPLPALGDASAGLDSITGDSRTRTAVVAWGPVYVGVEETGTDAGGEARFADIVKTTATTVVRIAAGPSADELKSGLVELKDLPEGFRVLSERTADNKEFFKEYDCRGELAGHGTPGVAVQRTFAKGGDDTPVVESVVGTTHEGQALVGAIRQRLSTCPAITDDFWGERVVARLNVPATDITIEGILYKDDPVRARAVFVYRDICAEVWITQVPGLTMEQIEKIVENALGGVFDVYHG</sequence>
<dbReference type="AlphaFoldDB" id="A0A2T0K845"/>
<evidence type="ECO:0008006" key="4">
    <source>
        <dbReference type="Google" id="ProtNLM"/>
    </source>
</evidence>
<evidence type="ECO:0000313" key="3">
    <source>
        <dbReference type="Proteomes" id="UP000239415"/>
    </source>
</evidence>